<keyword evidence="3" id="KW-1185">Reference proteome</keyword>
<dbReference type="AlphaFoldDB" id="A0A072V686"/>
<reference evidence="2" key="3">
    <citation type="submission" date="2015-04" db="UniProtKB">
        <authorList>
            <consortium name="EnsemblPlants"/>
        </authorList>
    </citation>
    <scope>IDENTIFICATION</scope>
    <source>
        <strain evidence="2">cv. Jemalong A17</strain>
    </source>
</reference>
<reference evidence="1 3" key="1">
    <citation type="journal article" date="2011" name="Nature">
        <title>The Medicago genome provides insight into the evolution of rhizobial symbioses.</title>
        <authorList>
            <person name="Young N.D."/>
            <person name="Debelle F."/>
            <person name="Oldroyd G.E."/>
            <person name="Geurts R."/>
            <person name="Cannon S.B."/>
            <person name="Udvardi M.K."/>
            <person name="Benedito V.A."/>
            <person name="Mayer K.F."/>
            <person name="Gouzy J."/>
            <person name="Schoof H."/>
            <person name="Van de Peer Y."/>
            <person name="Proost S."/>
            <person name="Cook D.R."/>
            <person name="Meyers B.C."/>
            <person name="Spannagl M."/>
            <person name="Cheung F."/>
            <person name="De Mita S."/>
            <person name="Krishnakumar V."/>
            <person name="Gundlach H."/>
            <person name="Zhou S."/>
            <person name="Mudge J."/>
            <person name="Bharti A.K."/>
            <person name="Murray J.D."/>
            <person name="Naoumkina M.A."/>
            <person name="Rosen B."/>
            <person name="Silverstein K.A."/>
            <person name="Tang H."/>
            <person name="Rombauts S."/>
            <person name="Zhao P.X."/>
            <person name="Zhou P."/>
            <person name="Barbe V."/>
            <person name="Bardou P."/>
            <person name="Bechner M."/>
            <person name="Bellec A."/>
            <person name="Berger A."/>
            <person name="Berges H."/>
            <person name="Bidwell S."/>
            <person name="Bisseling T."/>
            <person name="Choisne N."/>
            <person name="Couloux A."/>
            <person name="Denny R."/>
            <person name="Deshpande S."/>
            <person name="Dai X."/>
            <person name="Doyle J.J."/>
            <person name="Dudez A.M."/>
            <person name="Farmer A.D."/>
            <person name="Fouteau S."/>
            <person name="Franken C."/>
            <person name="Gibelin C."/>
            <person name="Gish J."/>
            <person name="Goldstein S."/>
            <person name="Gonzalez A.J."/>
            <person name="Green P.J."/>
            <person name="Hallab A."/>
            <person name="Hartog M."/>
            <person name="Hua A."/>
            <person name="Humphray S.J."/>
            <person name="Jeong D.H."/>
            <person name="Jing Y."/>
            <person name="Jocker A."/>
            <person name="Kenton S.M."/>
            <person name="Kim D.J."/>
            <person name="Klee K."/>
            <person name="Lai H."/>
            <person name="Lang C."/>
            <person name="Lin S."/>
            <person name="Macmil S.L."/>
            <person name="Magdelenat G."/>
            <person name="Matthews L."/>
            <person name="McCorrison J."/>
            <person name="Monaghan E.L."/>
            <person name="Mun J.H."/>
            <person name="Najar F.Z."/>
            <person name="Nicholson C."/>
            <person name="Noirot C."/>
            <person name="O'Bleness M."/>
            <person name="Paule C.R."/>
            <person name="Poulain J."/>
            <person name="Prion F."/>
            <person name="Qin B."/>
            <person name="Qu C."/>
            <person name="Retzel E.F."/>
            <person name="Riddle C."/>
            <person name="Sallet E."/>
            <person name="Samain S."/>
            <person name="Samson N."/>
            <person name="Sanders I."/>
            <person name="Saurat O."/>
            <person name="Scarpelli C."/>
            <person name="Schiex T."/>
            <person name="Segurens B."/>
            <person name="Severin A.J."/>
            <person name="Sherrier D.J."/>
            <person name="Shi R."/>
            <person name="Sims S."/>
            <person name="Singer S.R."/>
            <person name="Sinharoy S."/>
            <person name="Sterck L."/>
            <person name="Viollet A."/>
            <person name="Wang B.B."/>
            <person name="Wang K."/>
            <person name="Wang M."/>
            <person name="Wang X."/>
            <person name="Warfsmann J."/>
            <person name="Weissenbach J."/>
            <person name="White D.D."/>
            <person name="White J.D."/>
            <person name="Wiley G.B."/>
            <person name="Wincker P."/>
            <person name="Xing Y."/>
            <person name="Yang L."/>
            <person name="Yao Z."/>
            <person name="Ying F."/>
            <person name="Zhai J."/>
            <person name="Zhou L."/>
            <person name="Zuber A."/>
            <person name="Denarie J."/>
            <person name="Dixon R.A."/>
            <person name="May G.D."/>
            <person name="Schwartz D.C."/>
            <person name="Rogers J."/>
            <person name="Quetier F."/>
            <person name="Town C.D."/>
            <person name="Roe B.A."/>
        </authorList>
    </citation>
    <scope>NUCLEOTIDE SEQUENCE [LARGE SCALE GENOMIC DNA]</scope>
    <source>
        <strain evidence="1">A17</strain>
        <strain evidence="2 3">cv. Jemalong A17</strain>
    </source>
</reference>
<gene>
    <name evidence="1" type="ordered locus">MTR_3g450910</name>
</gene>
<evidence type="ECO:0000313" key="1">
    <source>
        <dbReference type="EMBL" id="KEH33685.1"/>
    </source>
</evidence>
<proteinExistence type="predicted"/>
<dbReference type="EnsemblPlants" id="KEH33685">
    <property type="protein sequence ID" value="KEH33685"/>
    <property type="gene ID" value="MTR_3g450910"/>
</dbReference>
<dbReference type="Proteomes" id="UP000002051">
    <property type="component" value="Chromosome 3"/>
</dbReference>
<dbReference type="PaxDb" id="3880-AET00735"/>
<dbReference type="EMBL" id="CM001219">
    <property type="protein sequence ID" value="KEH33685.1"/>
    <property type="molecule type" value="Genomic_DNA"/>
</dbReference>
<evidence type="ECO:0000313" key="3">
    <source>
        <dbReference type="Proteomes" id="UP000002051"/>
    </source>
</evidence>
<sequence>MTFLKIVIGPNTTIKPACEMRIAPLINKLSGQLLTDVGLLTHPLTLRIAHLKRDPGSYTILEIVVGPNTTPQNQLVRPTPNRCGTLNIHQLRMMKKINCTITYMIGTTTEEEKSDVDSESLWVFRSSGSGGLQSLM</sequence>
<dbReference type="HOGENOM" id="CLU_1878488_0_0_1"/>
<protein>
    <submittedName>
        <fullName evidence="1 2">Uncharacterized protein</fullName>
    </submittedName>
</protein>
<accession>A0A072V686</accession>
<name>A0A072V686_MEDTR</name>
<evidence type="ECO:0000313" key="2">
    <source>
        <dbReference type="EnsemblPlants" id="KEH33685"/>
    </source>
</evidence>
<reference evidence="1 3" key="2">
    <citation type="journal article" date="2014" name="BMC Genomics">
        <title>An improved genome release (version Mt4.0) for the model legume Medicago truncatula.</title>
        <authorList>
            <person name="Tang H."/>
            <person name="Krishnakumar V."/>
            <person name="Bidwell S."/>
            <person name="Rosen B."/>
            <person name="Chan A."/>
            <person name="Zhou S."/>
            <person name="Gentzbittel L."/>
            <person name="Childs K.L."/>
            <person name="Yandell M."/>
            <person name="Gundlach H."/>
            <person name="Mayer K.F."/>
            <person name="Schwartz D.C."/>
            <person name="Town C.D."/>
        </authorList>
    </citation>
    <scope>GENOME REANNOTATION</scope>
    <source>
        <strain evidence="1">A17</strain>
        <strain evidence="2 3">cv. Jemalong A17</strain>
    </source>
</reference>
<organism evidence="1 3">
    <name type="scientific">Medicago truncatula</name>
    <name type="common">Barrel medic</name>
    <name type="synonym">Medicago tribuloides</name>
    <dbReference type="NCBI Taxonomy" id="3880"/>
    <lineage>
        <taxon>Eukaryota</taxon>
        <taxon>Viridiplantae</taxon>
        <taxon>Streptophyta</taxon>
        <taxon>Embryophyta</taxon>
        <taxon>Tracheophyta</taxon>
        <taxon>Spermatophyta</taxon>
        <taxon>Magnoliopsida</taxon>
        <taxon>eudicotyledons</taxon>
        <taxon>Gunneridae</taxon>
        <taxon>Pentapetalae</taxon>
        <taxon>rosids</taxon>
        <taxon>fabids</taxon>
        <taxon>Fabales</taxon>
        <taxon>Fabaceae</taxon>
        <taxon>Papilionoideae</taxon>
        <taxon>50 kb inversion clade</taxon>
        <taxon>NPAAA clade</taxon>
        <taxon>Hologalegina</taxon>
        <taxon>IRL clade</taxon>
        <taxon>Trifolieae</taxon>
        <taxon>Medicago</taxon>
    </lineage>
</organism>